<reference evidence="7 8" key="1">
    <citation type="submission" date="2022-03" db="EMBL/GenBank/DDBJ databases">
        <authorList>
            <person name="Koch H."/>
        </authorList>
    </citation>
    <scope>NUCLEOTIDE SEQUENCE [LARGE SCALE GENOMIC DNA]</scope>
    <source>
        <strain evidence="7 8">G1</strain>
    </source>
</reference>
<comment type="cofactor">
    <cofactor evidence="1">
        <name>Mg(2+)</name>
        <dbReference type="ChEBI" id="CHEBI:18420"/>
    </cofactor>
</comment>
<evidence type="ECO:0000256" key="3">
    <source>
        <dbReference type="ARBA" id="ARBA00022679"/>
    </source>
</evidence>
<keyword evidence="4" id="KW-0479">Metal-binding</keyword>
<comment type="similarity">
    <text evidence="2 6">Belongs to the FPP/GGPP synthase family.</text>
</comment>
<dbReference type="SFLD" id="SFLDS00005">
    <property type="entry name" value="Isoprenoid_Synthase_Type_I"/>
    <property type="match status" value="1"/>
</dbReference>
<proteinExistence type="inferred from homology"/>
<accession>A0ABN8HJQ1</accession>
<dbReference type="InterPro" id="IPR033749">
    <property type="entry name" value="Polyprenyl_synt_CS"/>
</dbReference>
<keyword evidence="8" id="KW-1185">Reference proteome</keyword>
<dbReference type="InterPro" id="IPR000092">
    <property type="entry name" value="Polyprenyl_synt"/>
</dbReference>
<dbReference type="RefSeq" id="WP_305731969.1">
    <property type="nucleotide sequence ID" value="NZ_OW150024.1"/>
</dbReference>
<evidence type="ECO:0000256" key="2">
    <source>
        <dbReference type="ARBA" id="ARBA00006706"/>
    </source>
</evidence>
<dbReference type="GO" id="GO:0106350">
    <property type="term" value="F:all-trans-octaprenyl-diphosphate synthase activity"/>
    <property type="evidence" value="ECO:0007669"/>
    <property type="project" value="UniProtKB-EC"/>
</dbReference>
<gene>
    <name evidence="7" type="primary">ispB</name>
    <name evidence="7" type="ORF">GEAMG1_1300</name>
</gene>
<evidence type="ECO:0000256" key="1">
    <source>
        <dbReference type="ARBA" id="ARBA00001946"/>
    </source>
</evidence>
<dbReference type="PANTHER" id="PTHR12001:SF69">
    <property type="entry name" value="ALL TRANS-POLYPRENYL-DIPHOSPHATE SYNTHASE PDSS1"/>
    <property type="match status" value="1"/>
</dbReference>
<dbReference type="Proteomes" id="UP001295463">
    <property type="component" value="Chromosome"/>
</dbReference>
<evidence type="ECO:0000256" key="4">
    <source>
        <dbReference type="ARBA" id="ARBA00022723"/>
    </source>
</evidence>
<dbReference type="Gene3D" id="1.10.600.10">
    <property type="entry name" value="Farnesyl Diphosphate Synthase"/>
    <property type="match status" value="1"/>
</dbReference>
<dbReference type="EMBL" id="OW150024">
    <property type="protein sequence ID" value="CAH2031130.1"/>
    <property type="molecule type" value="Genomic_DNA"/>
</dbReference>
<protein>
    <submittedName>
        <fullName evidence="7">Octaprenyl diphosphate synthase</fullName>
        <ecNumber evidence="7">2.5.1.90</ecNumber>
    </submittedName>
</protein>
<keyword evidence="3 6" id="KW-0808">Transferase</keyword>
<evidence type="ECO:0000313" key="8">
    <source>
        <dbReference type="Proteomes" id="UP001295463"/>
    </source>
</evidence>
<dbReference type="PROSITE" id="PS00723">
    <property type="entry name" value="POLYPRENYL_SYNTHASE_1"/>
    <property type="match status" value="1"/>
</dbReference>
<name>A0ABN8HJQ1_9BACT</name>
<dbReference type="PANTHER" id="PTHR12001">
    <property type="entry name" value="GERANYLGERANYL PYROPHOSPHATE SYNTHASE"/>
    <property type="match status" value="1"/>
</dbReference>
<sequence length="323" mass="35161">MQAALELIGDDLRQVEEQFRKDLESDVPLIRKVGEYVLASGGKRIRPAMLLLAARLCNYSGFQAIPLASVVEFIHTATLLHDDVVDSATLRRGTASANALWGNEASVLIGDFLFSKSFSLMVAAGSLDVLRVMSRATTIIAEGEVLQLLGTGDVDLTEERYIEVVRAKTAVLLSAACQCGAILGCASEQQEQALADFGMELGIAFQLMDDILDYTATQEQFGKSIGHDLEEGKITLPLIHTLRGCTSEEREFVAAIVQQDDELSFDDFSRVSALVQQYGGIDYTIAKARQAVDSCAFHLAAFPDSACKQALLELAEYVVTRNR</sequence>
<evidence type="ECO:0000313" key="7">
    <source>
        <dbReference type="EMBL" id="CAH2031130.1"/>
    </source>
</evidence>
<evidence type="ECO:0000256" key="6">
    <source>
        <dbReference type="RuleBase" id="RU004466"/>
    </source>
</evidence>
<dbReference type="Pfam" id="PF00348">
    <property type="entry name" value="polyprenyl_synt"/>
    <property type="match status" value="1"/>
</dbReference>
<dbReference type="InterPro" id="IPR008949">
    <property type="entry name" value="Isoprenoid_synthase_dom_sf"/>
</dbReference>
<dbReference type="SUPFAM" id="SSF48576">
    <property type="entry name" value="Terpenoid synthases"/>
    <property type="match status" value="1"/>
</dbReference>
<keyword evidence="5" id="KW-0460">Magnesium</keyword>
<dbReference type="PROSITE" id="PS00444">
    <property type="entry name" value="POLYPRENYL_SYNTHASE_2"/>
    <property type="match status" value="1"/>
</dbReference>
<organism evidence="7 8">
    <name type="scientific">Trichlorobacter ammonificans</name>
    <dbReference type="NCBI Taxonomy" id="2916410"/>
    <lineage>
        <taxon>Bacteria</taxon>
        <taxon>Pseudomonadati</taxon>
        <taxon>Thermodesulfobacteriota</taxon>
        <taxon>Desulfuromonadia</taxon>
        <taxon>Geobacterales</taxon>
        <taxon>Geobacteraceae</taxon>
        <taxon>Trichlorobacter</taxon>
    </lineage>
</organism>
<evidence type="ECO:0000256" key="5">
    <source>
        <dbReference type="ARBA" id="ARBA00022842"/>
    </source>
</evidence>
<dbReference type="CDD" id="cd00685">
    <property type="entry name" value="Trans_IPPS_HT"/>
    <property type="match status" value="1"/>
</dbReference>
<dbReference type="EC" id="2.5.1.90" evidence="7"/>